<accession>A0A0C3C6N8</accession>
<feature type="chain" id="PRO_5002162159" evidence="1">
    <location>
        <begin position="23"/>
        <end position="55"/>
    </location>
</feature>
<gene>
    <name evidence="2" type="ORF">PILCRDRAFT_817337</name>
</gene>
<protein>
    <submittedName>
        <fullName evidence="2">Uncharacterized protein</fullName>
    </submittedName>
</protein>
<evidence type="ECO:0000256" key="1">
    <source>
        <dbReference type="SAM" id="SignalP"/>
    </source>
</evidence>
<dbReference type="HOGENOM" id="CLU_3033190_0_0_1"/>
<keyword evidence="1" id="KW-0732">Signal</keyword>
<feature type="signal peptide" evidence="1">
    <location>
        <begin position="1"/>
        <end position="22"/>
    </location>
</feature>
<dbReference type="EMBL" id="KN832985">
    <property type="protein sequence ID" value="KIM85332.1"/>
    <property type="molecule type" value="Genomic_DNA"/>
</dbReference>
<dbReference type="InParanoid" id="A0A0C3C6N8"/>
<dbReference type="Proteomes" id="UP000054166">
    <property type="component" value="Unassembled WGS sequence"/>
</dbReference>
<dbReference type="AlphaFoldDB" id="A0A0C3C6N8"/>
<evidence type="ECO:0000313" key="3">
    <source>
        <dbReference type="Proteomes" id="UP000054166"/>
    </source>
</evidence>
<keyword evidence="3" id="KW-1185">Reference proteome</keyword>
<reference evidence="2 3" key="1">
    <citation type="submission" date="2014-04" db="EMBL/GenBank/DDBJ databases">
        <authorList>
            <consortium name="DOE Joint Genome Institute"/>
            <person name="Kuo A."/>
            <person name="Tarkka M."/>
            <person name="Buscot F."/>
            <person name="Kohler A."/>
            <person name="Nagy L.G."/>
            <person name="Floudas D."/>
            <person name="Copeland A."/>
            <person name="Barry K.W."/>
            <person name="Cichocki N."/>
            <person name="Veneault-Fourrey C."/>
            <person name="LaButti K."/>
            <person name="Lindquist E.A."/>
            <person name="Lipzen A."/>
            <person name="Lundell T."/>
            <person name="Morin E."/>
            <person name="Murat C."/>
            <person name="Sun H."/>
            <person name="Tunlid A."/>
            <person name="Henrissat B."/>
            <person name="Grigoriev I.V."/>
            <person name="Hibbett D.S."/>
            <person name="Martin F."/>
            <person name="Nordberg H.P."/>
            <person name="Cantor M.N."/>
            <person name="Hua S.X."/>
        </authorList>
    </citation>
    <scope>NUCLEOTIDE SEQUENCE [LARGE SCALE GENOMIC DNA]</scope>
    <source>
        <strain evidence="2 3">F 1598</strain>
    </source>
</reference>
<reference evidence="3" key="2">
    <citation type="submission" date="2015-01" db="EMBL/GenBank/DDBJ databases">
        <title>Evolutionary Origins and Diversification of the Mycorrhizal Mutualists.</title>
        <authorList>
            <consortium name="DOE Joint Genome Institute"/>
            <consortium name="Mycorrhizal Genomics Consortium"/>
            <person name="Kohler A."/>
            <person name="Kuo A."/>
            <person name="Nagy L.G."/>
            <person name="Floudas D."/>
            <person name="Copeland A."/>
            <person name="Barry K.W."/>
            <person name="Cichocki N."/>
            <person name="Veneault-Fourrey C."/>
            <person name="LaButti K."/>
            <person name="Lindquist E.A."/>
            <person name="Lipzen A."/>
            <person name="Lundell T."/>
            <person name="Morin E."/>
            <person name="Murat C."/>
            <person name="Riley R."/>
            <person name="Ohm R."/>
            <person name="Sun H."/>
            <person name="Tunlid A."/>
            <person name="Henrissat B."/>
            <person name="Grigoriev I.V."/>
            <person name="Hibbett D.S."/>
            <person name="Martin F."/>
        </authorList>
    </citation>
    <scope>NUCLEOTIDE SEQUENCE [LARGE SCALE GENOMIC DNA]</scope>
    <source>
        <strain evidence="3">F 1598</strain>
    </source>
</reference>
<name>A0A0C3C6N8_PILCF</name>
<organism evidence="2 3">
    <name type="scientific">Piloderma croceum (strain F 1598)</name>
    <dbReference type="NCBI Taxonomy" id="765440"/>
    <lineage>
        <taxon>Eukaryota</taxon>
        <taxon>Fungi</taxon>
        <taxon>Dikarya</taxon>
        <taxon>Basidiomycota</taxon>
        <taxon>Agaricomycotina</taxon>
        <taxon>Agaricomycetes</taxon>
        <taxon>Agaricomycetidae</taxon>
        <taxon>Atheliales</taxon>
        <taxon>Atheliaceae</taxon>
        <taxon>Piloderma</taxon>
    </lineage>
</organism>
<sequence length="55" mass="6458">MHTSKHLLTVVWACCWFLCIHGIHRANKLTGECQGLRFRPMLMMAGKVSRTEYMY</sequence>
<proteinExistence type="predicted"/>
<evidence type="ECO:0000313" key="2">
    <source>
        <dbReference type="EMBL" id="KIM85332.1"/>
    </source>
</evidence>